<comment type="subunit">
    <text evidence="3">Homotrimer.</text>
</comment>
<reference evidence="6" key="1">
    <citation type="submission" date="2019-08" db="EMBL/GenBank/DDBJ databases">
        <authorList>
            <person name="Kucharzyk K."/>
            <person name="Murdoch R.W."/>
            <person name="Higgins S."/>
            <person name="Loffler F."/>
        </authorList>
    </citation>
    <scope>NUCLEOTIDE SEQUENCE</scope>
</reference>
<dbReference type="PANTHER" id="PTHR30246:SF1">
    <property type="entry name" value="2-DEHYDRO-3-DEOXY-6-PHOSPHOGALACTONATE ALDOLASE-RELATED"/>
    <property type="match status" value="1"/>
</dbReference>
<comment type="caution">
    <text evidence="6">The sequence shown here is derived from an EMBL/GenBank/DDBJ whole genome shotgun (WGS) entry which is preliminary data.</text>
</comment>
<evidence type="ECO:0000256" key="3">
    <source>
        <dbReference type="ARBA" id="ARBA00011233"/>
    </source>
</evidence>
<accession>A0A644XIP2</accession>
<keyword evidence="5" id="KW-0119">Carbohydrate metabolism</keyword>
<dbReference type="InterPro" id="IPR000887">
    <property type="entry name" value="Aldlse_KDPG_KHG"/>
</dbReference>
<comment type="pathway">
    <text evidence="1">Carbohydrate acid metabolism.</text>
</comment>
<organism evidence="6">
    <name type="scientific">bioreactor metagenome</name>
    <dbReference type="NCBI Taxonomy" id="1076179"/>
    <lineage>
        <taxon>unclassified sequences</taxon>
        <taxon>metagenomes</taxon>
        <taxon>ecological metagenomes</taxon>
    </lineage>
</organism>
<comment type="similarity">
    <text evidence="2">Belongs to the KHG/KDPG aldolase family.</text>
</comment>
<dbReference type="InterPro" id="IPR013785">
    <property type="entry name" value="Aldolase_TIM"/>
</dbReference>
<dbReference type="GO" id="GO:0008674">
    <property type="term" value="F:2-dehydro-3-deoxy-6-phosphogalactonate aldolase activity"/>
    <property type="evidence" value="ECO:0007669"/>
    <property type="project" value="UniProtKB-EC"/>
</dbReference>
<sequence length="218" mass="23279">MTIAEIKEQVDEEKVIAIVRGIRTEQCMKVADALYEGGIRLMEVPFNPKDPSSDEETANCIAAIAKKYAGKMLVGSGTVLTVKQVELTARAGGSYTIAPNTNADVIRRTVELGLVAMPGAMTPTEIEYAHECGAEYVKLFPAANLGVDYIKAIRAPLSHIKLLAVGGISEKNFADFLNAGMSGAGVGGNLANKAWIEAGEYRKITEVARQLVEIAHNA</sequence>
<dbReference type="SUPFAM" id="SSF51569">
    <property type="entry name" value="Aldolase"/>
    <property type="match status" value="1"/>
</dbReference>
<dbReference type="PANTHER" id="PTHR30246">
    <property type="entry name" value="2-KETO-3-DEOXY-6-PHOSPHOGLUCONATE ALDOLASE"/>
    <property type="match status" value="1"/>
</dbReference>
<dbReference type="EC" id="4.1.2.21" evidence="6"/>
<evidence type="ECO:0000313" key="6">
    <source>
        <dbReference type="EMBL" id="MPM15658.1"/>
    </source>
</evidence>
<name>A0A644XIP2_9ZZZZ</name>
<evidence type="ECO:0000256" key="5">
    <source>
        <dbReference type="ARBA" id="ARBA00023277"/>
    </source>
</evidence>
<dbReference type="InterPro" id="IPR031338">
    <property type="entry name" value="KDPG/KHG_AS_2"/>
</dbReference>
<evidence type="ECO:0000256" key="2">
    <source>
        <dbReference type="ARBA" id="ARBA00006906"/>
    </source>
</evidence>
<keyword evidence="4 6" id="KW-0456">Lyase</keyword>
<evidence type="ECO:0000256" key="4">
    <source>
        <dbReference type="ARBA" id="ARBA00023239"/>
    </source>
</evidence>
<dbReference type="Pfam" id="PF01081">
    <property type="entry name" value="Aldolase"/>
    <property type="match status" value="1"/>
</dbReference>
<protein>
    <submittedName>
        <fullName evidence="6">2-dehydro-3-deoxy-6-phosphogalactonate aldolase</fullName>
        <ecNumber evidence="6">4.1.2.21</ecNumber>
    </submittedName>
</protein>
<dbReference type="CDD" id="cd00452">
    <property type="entry name" value="KDPG_aldolase"/>
    <property type="match status" value="1"/>
</dbReference>
<dbReference type="NCBIfam" id="TIGR01182">
    <property type="entry name" value="eda"/>
    <property type="match status" value="1"/>
</dbReference>
<dbReference type="Gene3D" id="3.20.20.70">
    <property type="entry name" value="Aldolase class I"/>
    <property type="match status" value="1"/>
</dbReference>
<dbReference type="AlphaFoldDB" id="A0A644XIP2"/>
<dbReference type="PROSITE" id="PS00160">
    <property type="entry name" value="ALDOLASE_KDPG_KHG_2"/>
    <property type="match status" value="1"/>
</dbReference>
<dbReference type="EMBL" id="VSSQ01002479">
    <property type="protein sequence ID" value="MPM15658.1"/>
    <property type="molecule type" value="Genomic_DNA"/>
</dbReference>
<gene>
    <name evidence="6" type="primary">dgoA_3</name>
    <name evidence="6" type="ORF">SDC9_62029</name>
</gene>
<evidence type="ECO:0000256" key="1">
    <source>
        <dbReference type="ARBA" id="ARBA00004761"/>
    </source>
</evidence>
<proteinExistence type="inferred from homology"/>